<dbReference type="SUPFAM" id="SSF111369">
    <property type="entry name" value="HlyD-like secretion proteins"/>
    <property type="match status" value="1"/>
</dbReference>
<dbReference type="GO" id="GO:1990961">
    <property type="term" value="P:xenobiotic detoxification by transmembrane export across the plasma membrane"/>
    <property type="evidence" value="ECO:0007669"/>
    <property type="project" value="InterPro"/>
</dbReference>
<evidence type="ECO:0000256" key="2">
    <source>
        <dbReference type="ARBA" id="ARBA00023054"/>
    </source>
</evidence>
<dbReference type="Proteomes" id="UP000307956">
    <property type="component" value="Unassembled WGS sequence"/>
</dbReference>
<dbReference type="AlphaFoldDB" id="A0A4S4ARW8"/>
<comment type="similarity">
    <text evidence="1">Belongs to the membrane fusion protein (MFP) (TC 8.A.1) family.</text>
</comment>
<dbReference type="OrthoDB" id="9784484at2"/>
<dbReference type="GO" id="GO:0019898">
    <property type="term" value="C:extrinsic component of membrane"/>
    <property type="evidence" value="ECO:0007669"/>
    <property type="project" value="InterPro"/>
</dbReference>
<dbReference type="Gene3D" id="2.40.30.170">
    <property type="match status" value="1"/>
</dbReference>
<comment type="caution">
    <text evidence="7">The sequence shown here is derived from an EMBL/GenBank/DDBJ whole genome shotgun (WGS) entry which is preliminary data.</text>
</comment>
<evidence type="ECO:0000256" key="3">
    <source>
        <dbReference type="SAM" id="Coils"/>
    </source>
</evidence>
<dbReference type="Gene3D" id="6.10.140.1990">
    <property type="match status" value="1"/>
</dbReference>
<dbReference type="GO" id="GO:0015562">
    <property type="term" value="F:efflux transmembrane transporter activity"/>
    <property type="evidence" value="ECO:0007669"/>
    <property type="project" value="TreeGrafter"/>
</dbReference>
<dbReference type="PANTHER" id="PTHR30469">
    <property type="entry name" value="MULTIDRUG RESISTANCE PROTEIN MDTA"/>
    <property type="match status" value="1"/>
</dbReference>
<keyword evidence="8" id="KW-1185">Reference proteome</keyword>
<sequence length="417" mass="45681">MWTPHRPERRSPRRRHERRGRAAVSRPKGRSAGRWGIAIGVTGLFALALWWAFFRTVETIETVPVRRADIENAVTALGVLQPQRYVDVGAQVSGQIERIAVKPGDPVKQGDLLVEIDPALQQATVRTNRATLASLRAQLAEQEAQRDFASQQAERQQRLLAEDATTREEVLSALTALRVTEARIASLGAQIEGAQSTLEGNEALLGYTRIYAPMDGTVVTLDAREGQTLNATYQTPNLLRIADLSRMTVWTEVSEADVGRIRPGMPAYFTTLGLQDERGEPRRWQGTLRQVLPAPPAQGGTSNAQNTVPAGKVVLYTALFDVDNADGALMPQMSAQVFFVQASARNVLAAPLAALQPVAGQADLFTTGILADGDVLERRVRIGVRDRLYGEILDGLAEGEVLVTGIQRTRASRRLRW</sequence>
<accession>A0A4S4ARW8</accession>
<dbReference type="EMBL" id="SSOD01000004">
    <property type="protein sequence ID" value="THF62532.1"/>
    <property type="molecule type" value="Genomic_DNA"/>
</dbReference>
<keyword evidence="5" id="KW-0472">Membrane</keyword>
<evidence type="ECO:0000256" key="5">
    <source>
        <dbReference type="SAM" id="Phobius"/>
    </source>
</evidence>
<feature type="domain" description="Multidrug resistance protein MdtA-like barrel-sandwich hybrid" evidence="6">
    <location>
        <begin position="84"/>
        <end position="239"/>
    </location>
</feature>
<dbReference type="GO" id="GO:1990195">
    <property type="term" value="C:macrolide transmembrane transporter complex"/>
    <property type="evidence" value="ECO:0007669"/>
    <property type="project" value="InterPro"/>
</dbReference>
<protein>
    <submittedName>
        <fullName evidence="7">Efflux RND transporter periplasmic adaptor subunit</fullName>
    </submittedName>
</protein>
<dbReference type="InterPro" id="IPR058625">
    <property type="entry name" value="MdtA-like_BSH"/>
</dbReference>
<dbReference type="PANTHER" id="PTHR30469:SF33">
    <property type="entry name" value="SLR1207 PROTEIN"/>
    <property type="match status" value="1"/>
</dbReference>
<dbReference type="PRINTS" id="PR01490">
    <property type="entry name" value="RTXTOXIND"/>
</dbReference>
<evidence type="ECO:0000256" key="1">
    <source>
        <dbReference type="ARBA" id="ARBA00009477"/>
    </source>
</evidence>
<keyword evidence="5" id="KW-1133">Transmembrane helix</keyword>
<dbReference type="Gene3D" id="2.40.50.100">
    <property type="match status" value="1"/>
</dbReference>
<gene>
    <name evidence="7" type="ORF">E6O51_06075</name>
</gene>
<evidence type="ECO:0000313" key="7">
    <source>
        <dbReference type="EMBL" id="THF62532.1"/>
    </source>
</evidence>
<evidence type="ECO:0000256" key="4">
    <source>
        <dbReference type="SAM" id="MobiDB-lite"/>
    </source>
</evidence>
<dbReference type="InterPro" id="IPR030190">
    <property type="entry name" value="MacA_alpha-hairpin_sf"/>
</dbReference>
<feature type="compositionally biased region" description="Basic residues" evidence="4">
    <location>
        <begin position="11"/>
        <end position="28"/>
    </location>
</feature>
<feature type="compositionally biased region" description="Basic and acidic residues" evidence="4">
    <location>
        <begin position="1"/>
        <end position="10"/>
    </location>
</feature>
<dbReference type="InterPro" id="IPR006143">
    <property type="entry name" value="RND_pump_MFP"/>
</dbReference>
<dbReference type="NCBIfam" id="TIGR01730">
    <property type="entry name" value="RND_mfp"/>
    <property type="match status" value="1"/>
</dbReference>
<proteinExistence type="inferred from homology"/>
<dbReference type="GO" id="GO:1990281">
    <property type="term" value="C:efflux pump complex"/>
    <property type="evidence" value="ECO:0007669"/>
    <property type="project" value="TreeGrafter"/>
</dbReference>
<dbReference type="GO" id="GO:0030313">
    <property type="term" value="C:cell envelope"/>
    <property type="evidence" value="ECO:0007669"/>
    <property type="project" value="UniProtKB-SubCell"/>
</dbReference>
<evidence type="ECO:0000259" key="6">
    <source>
        <dbReference type="Pfam" id="PF25917"/>
    </source>
</evidence>
<keyword evidence="5" id="KW-0812">Transmembrane</keyword>
<evidence type="ECO:0000313" key="8">
    <source>
        <dbReference type="Proteomes" id="UP000307956"/>
    </source>
</evidence>
<reference evidence="7 8" key="1">
    <citation type="submission" date="2019-04" db="EMBL/GenBank/DDBJ databases">
        <title>Azoarcus rhizosphaerae sp. nov. isolated from rhizosphere of Ficus religiosa.</title>
        <authorList>
            <person name="Lin S.-Y."/>
            <person name="Hameed A."/>
            <person name="Hsu Y.-H."/>
            <person name="Young C.-C."/>
        </authorList>
    </citation>
    <scope>NUCLEOTIDE SEQUENCE [LARGE SCALE GENOMIC DNA]</scope>
    <source>
        <strain evidence="7 8">CC-YHH848</strain>
    </source>
</reference>
<dbReference type="Pfam" id="PF25917">
    <property type="entry name" value="BSH_RND"/>
    <property type="match status" value="1"/>
</dbReference>
<dbReference type="Gene3D" id="6.20.50.140">
    <property type="match status" value="1"/>
</dbReference>
<name>A0A4S4ARW8_9RHOO</name>
<feature type="region of interest" description="Disordered" evidence="4">
    <location>
        <begin position="1"/>
        <end position="28"/>
    </location>
</feature>
<organism evidence="7 8">
    <name type="scientific">Pseudothauera rhizosphaerae</name>
    <dbReference type="NCBI Taxonomy" id="2565932"/>
    <lineage>
        <taxon>Bacteria</taxon>
        <taxon>Pseudomonadati</taxon>
        <taxon>Pseudomonadota</taxon>
        <taxon>Betaproteobacteria</taxon>
        <taxon>Rhodocyclales</taxon>
        <taxon>Zoogloeaceae</taxon>
        <taxon>Pseudothauera</taxon>
    </lineage>
</organism>
<feature type="transmembrane region" description="Helical" evidence="5">
    <location>
        <begin position="35"/>
        <end position="54"/>
    </location>
</feature>
<feature type="coiled-coil region" evidence="3">
    <location>
        <begin position="125"/>
        <end position="159"/>
    </location>
</feature>
<keyword evidence="2 3" id="KW-0175">Coiled coil</keyword>